<organism evidence="3 4">
    <name type="scientific">Candidatus Clostridium stratigraminis</name>
    <dbReference type="NCBI Taxonomy" id="3381661"/>
    <lineage>
        <taxon>Bacteria</taxon>
        <taxon>Bacillati</taxon>
        <taxon>Bacillota</taxon>
        <taxon>Clostridia</taxon>
        <taxon>Eubacteriales</taxon>
        <taxon>Clostridiaceae</taxon>
        <taxon>Clostridium</taxon>
    </lineage>
</organism>
<name>A0ABW8T7I9_9CLOT</name>
<sequence length="93" mass="10664">MTNLDIIGRLAYSISGRDKDKLFIILGIINKDYVYISDGKLRPTERPKKKKMKHLKITNDTAEEIKEILEAGDKVSNSTVKKVIERMNSKEEV</sequence>
<comment type="caution">
    <text evidence="3">The sequence shown here is derived from an EMBL/GenBank/DDBJ whole genome shotgun (WGS) entry which is preliminary data.</text>
</comment>
<reference evidence="3 4" key="1">
    <citation type="submission" date="2024-11" db="EMBL/GenBank/DDBJ databases">
        <authorList>
            <person name="Heng Y.C."/>
            <person name="Lim A.C.H."/>
            <person name="Lee J.K.Y."/>
            <person name="Kittelmann S."/>
        </authorList>
    </citation>
    <scope>NUCLEOTIDE SEQUENCE [LARGE SCALE GENOMIC DNA]</scope>
    <source>
        <strain evidence="3 4">WILCCON 0185</strain>
    </source>
</reference>
<dbReference type="RefSeq" id="WP_406770041.1">
    <property type="nucleotide sequence ID" value="NZ_JBJHZZ010000007.1"/>
</dbReference>
<dbReference type="Proteomes" id="UP001623591">
    <property type="component" value="Unassembled WGS sequence"/>
</dbReference>
<accession>A0ABW8T7I9</accession>
<dbReference type="CDD" id="cd06088">
    <property type="entry name" value="KOW_RPL14"/>
    <property type="match status" value="1"/>
</dbReference>
<dbReference type="InterPro" id="IPR014722">
    <property type="entry name" value="Rib_uL2_dom2"/>
</dbReference>
<evidence type="ECO:0000313" key="3">
    <source>
        <dbReference type="EMBL" id="MFL0247595.1"/>
    </source>
</evidence>
<evidence type="ECO:0000256" key="2">
    <source>
        <dbReference type="ARBA" id="ARBA00023274"/>
    </source>
</evidence>
<evidence type="ECO:0000256" key="1">
    <source>
        <dbReference type="ARBA" id="ARBA00022980"/>
    </source>
</evidence>
<dbReference type="Gene3D" id="2.30.30.30">
    <property type="match status" value="1"/>
</dbReference>
<dbReference type="InterPro" id="IPR008991">
    <property type="entry name" value="Translation_prot_SH3-like_sf"/>
</dbReference>
<keyword evidence="2" id="KW-0687">Ribonucleoprotein</keyword>
<keyword evidence="4" id="KW-1185">Reference proteome</keyword>
<dbReference type="EMBL" id="JBJHZZ010000007">
    <property type="protein sequence ID" value="MFL0247595.1"/>
    <property type="molecule type" value="Genomic_DNA"/>
</dbReference>
<dbReference type="InterPro" id="IPR041985">
    <property type="entry name" value="Ribosomal_eL14_KOW"/>
</dbReference>
<proteinExistence type="predicted"/>
<gene>
    <name evidence="3" type="ORF">ACJDUG_11495</name>
</gene>
<keyword evidence="1" id="KW-0689">Ribosomal protein</keyword>
<evidence type="ECO:0000313" key="4">
    <source>
        <dbReference type="Proteomes" id="UP001623591"/>
    </source>
</evidence>
<protein>
    <submittedName>
        <fullName evidence="3">RNA-binding protein</fullName>
    </submittedName>
</protein>
<dbReference type="SUPFAM" id="SSF50104">
    <property type="entry name" value="Translation proteins SH3-like domain"/>
    <property type="match status" value="1"/>
</dbReference>